<dbReference type="SUPFAM" id="SSF51735">
    <property type="entry name" value="NAD(P)-binding Rossmann-fold domains"/>
    <property type="match status" value="1"/>
</dbReference>
<dbReference type="RefSeq" id="WP_344566937.1">
    <property type="nucleotide sequence ID" value="NZ_BAAARJ010000010.1"/>
</dbReference>
<evidence type="ECO:0000313" key="3">
    <source>
        <dbReference type="EMBL" id="GAA2617855.1"/>
    </source>
</evidence>
<protein>
    <submittedName>
        <fullName evidence="3">SDR family oxidoreductase</fullName>
    </submittedName>
</protein>
<dbReference type="EMBL" id="BAAARJ010000010">
    <property type="protein sequence ID" value="GAA2617855.1"/>
    <property type="molecule type" value="Genomic_DNA"/>
</dbReference>
<dbReference type="InterPro" id="IPR036291">
    <property type="entry name" value="NAD(P)-bd_dom_sf"/>
</dbReference>
<proteinExistence type="inferred from homology"/>
<dbReference type="InterPro" id="IPR002347">
    <property type="entry name" value="SDR_fam"/>
</dbReference>
<evidence type="ECO:0000256" key="2">
    <source>
        <dbReference type="ARBA" id="ARBA00023002"/>
    </source>
</evidence>
<dbReference type="Pfam" id="PF13561">
    <property type="entry name" value="adh_short_C2"/>
    <property type="match status" value="1"/>
</dbReference>
<dbReference type="Gene3D" id="3.40.50.720">
    <property type="entry name" value="NAD(P)-binding Rossmann-like Domain"/>
    <property type="match status" value="1"/>
</dbReference>
<gene>
    <name evidence="3" type="ORF">GCM10009863_34790</name>
</gene>
<accession>A0ABP6CKT1</accession>
<dbReference type="PANTHER" id="PTHR43639:SF1">
    <property type="entry name" value="SHORT-CHAIN DEHYDROGENASE_REDUCTASE FAMILY PROTEIN"/>
    <property type="match status" value="1"/>
</dbReference>
<name>A0ABP6CKT1_9ACTN</name>
<dbReference type="PRINTS" id="PR00081">
    <property type="entry name" value="GDHRDH"/>
</dbReference>
<dbReference type="Proteomes" id="UP001501447">
    <property type="component" value="Unassembled WGS sequence"/>
</dbReference>
<keyword evidence="4" id="KW-1185">Reference proteome</keyword>
<reference evidence="4" key="1">
    <citation type="journal article" date="2019" name="Int. J. Syst. Evol. Microbiol.">
        <title>The Global Catalogue of Microorganisms (GCM) 10K type strain sequencing project: providing services to taxonomists for standard genome sequencing and annotation.</title>
        <authorList>
            <consortium name="The Broad Institute Genomics Platform"/>
            <consortium name="The Broad Institute Genome Sequencing Center for Infectious Disease"/>
            <person name="Wu L."/>
            <person name="Ma J."/>
        </authorList>
    </citation>
    <scope>NUCLEOTIDE SEQUENCE [LARGE SCALE GENOMIC DNA]</scope>
    <source>
        <strain evidence="4">JCM 16373</strain>
    </source>
</reference>
<evidence type="ECO:0000313" key="4">
    <source>
        <dbReference type="Proteomes" id="UP001501447"/>
    </source>
</evidence>
<sequence>MSAGGRDAHPGTVSVITGASRGIGRATALTLAAQGGTVIVNYKKNTGPAEKTVADIEEAGGRGFAVQADIETVEGVTALFDEVARRCGRLDHFVSNAAAGAFKNILDLGPHHLDRSCAMNLRPFVLGAQQAVELMDNGGRIIALSSYGSIRAYPTYAALGAMKAAVEAYVRYMAVEFAPYGINVNAVNGGLIDSDSLSYFYGIEGMPDMRGVLDRIPARRPGTVQEMADTIVFLLGRGAGYITGQTVRVDGGMSVVAPPFFADAGEALRLPPRPARDR</sequence>
<dbReference type="CDD" id="cd05359">
    <property type="entry name" value="ChcA_like_SDR_c"/>
    <property type="match status" value="1"/>
</dbReference>
<keyword evidence="2" id="KW-0560">Oxidoreductase</keyword>
<comment type="caution">
    <text evidence="3">The sequence shown here is derived from an EMBL/GenBank/DDBJ whole genome shotgun (WGS) entry which is preliminary data.</text>
</comment>
<organism evidence="3 4">
    <name type="scientific">Streptomyces axinellae</name>
    <dbReference type="NCBI Taxonomy" id="552788"/>
    <lineage>
        <taxon>Bacteria</taxon>
        <taxon>Bacillati</taxon>
        <taxon>Actinomycetota</taxon>
        <taxon>Actinomycetes</taxon>
        <taxon>Kitasatosporales</taxon>
        <taxon>Streptomycetaceae</taxon>
        <taxon>Streptomyces</taxon>
    </lineage>
</organism>
<comment type="similarity">
    <text evidence="1">Belongs to the short-chain dehydrogenases/reductases (SDR) family.</text>
</comment>
<evidence type="ECO:0000256" key="1">
    <source>
        <dbReference type="ARBA" id="ARBA00006484"/>
    </source>
</evidence>
<dbReference type="PANTHER" id="PTHR43639">
    <property type="entry name" value="OXIDOREDUCTASE, SHORT-CHAIN DEHYDROGENASE/REDUCTASE FAMILY (AFU_ORTHOLOGUE AFUA_5G02870)"/>
    <property type="match status" value="1"/>
</dbReference>